<evidence type="ECO:0000313" key="5">
    <source>
        <dbReference type="Ensembl" id="ENSPKIP00000014321.1"/>
    </source>
</evidence>
<dbReference type="SUPFAM" id="SSF46689">
    <property type="entry name" value="Homeodomain-like"/>
    <property type="match status" value="2"/>
</dbReference>
<dbReference type="Pfam" id="PF03221">
    <property type="entry name" value="HTH_Tnp_Tc5"/>
    <property type="match status" value="1"/>
</dbReference>
<evidence type="ECO:0000256" key="3">
    <source>
        <dbReference type="ARBA" id="ARBA00023242"/>
    </source>
</evidence>
<dbReference type="GO" id="GO:0003677">
    <property type="term" value="F:DNA binding"/>
    <property type="evidence" value="ECO:0007669"/>
    <property type="project" value="UniProtKB-KW"/>
</dbReference>
<dbReference type="Pfam" id="PF03184">
    <property type="entry name" value="DDE_1"/>
    <property type="match status" value="1"/>
</dbReference>
<dbReference type="Gene3D" id="3.30.420.10">
    <property type="entry name" value="Ribonuclease H-like superfamily/Ribonuclease H"/>
    <property type="match status" value="1"/>
</dbReference>
<dbReference type="InterPro" id="IPR006600">
    <property type="entry name" value="HTH_CenpB_DNA-bd_dom"/>
</dbReference>
<dbReference type="GeneTree" id="ENSGT00940000163154"/>
<dbReference type="InterPro" id="IPR009057">
    <property type="entry name" value="Homeodomain-like_sf"/>
</dbReference>
<dbReference type="AlphaFoldDB" id="A0A3B3R9J6"/>
<keyword evidence="3" id="KW-0539">Nucleus</keyword>
<proteinExistence type="predicted"/>
<name>A0A3B3R9J6_9TELE</name>
<dbReference type="SMART" id="SM00674">
    <property type="entry name" value="CENPB"/>
    <property type="match status" value="1"/>
</dbReference>
<evidence type="ECO:0000256" key="1">
    <source>
        <dbReference type="ARBA" id="ARBA00004123"/>
    </source>
</evidence>
<accession>A0A3B3R9J6</accession>
<dbReference type="Ensembl" id="ENSPKIT00000038760.1">
    <property type="protein sequence ID" value="ENSPKIP00000014321.1"/>
    <property type="gene ID" value="ENSPKIG00000001426.1"/>
</dbReference>
<dbReference type="Pfam" id="PF04218">
    <property type="entry name" value="CENP-B_N"/>
    <property type="match status" value="1"/>
</dbReference>
<dbReference type="GO" id="GO:0005634">
    <property type="term" value="C:nucleus"/>
    <property type="evidence" value="ECO:0007669"/>
    <property type="project" value="UniProtKB-SubCell"/>
</dbReference>
<dbReference type="STRING" id="1676925.ENSPKIP00000014321"/>
<dbReference type="InterPro" id="IPR004875">
    <property type="entry name" value="DDE_SF_endonuclease_dom"/>
</dbReference>
<keyword evidence="2" id="KW-0238">DNA-binding</keyword>
<dbReference type="InterPro" id="IPR036397">
    <property type="entry name" value="RNaseH_sf"/>
</dbReference>
<organism evidence="5 6">
    <name type="scientific">Paramormyrops kingsleyae</name>
    <dbReference type="NCBI Taxonomy" id="1676925"/>
    <lineage>
        <taxon>Eukaryota</taxon>
        <taxon>Metazoa</taxon>
        <taxon>Chordata</taxon>
        <taxon>Craniata</taxon>
        <taxon>Vertebrata</taxon>
        <taxon>Euteleostomi</taxon>
        <taxon>Actinopterygii</taxon>
        <taxon>Neopterygii</taxon>
        <taxon>Teleostei</taxon>
        <taxon>Osteoglossocephala</taxon>
        <taxon>Osteoglossomorpha</taxon>
        <taxon>Osteoglossiformes</taxon>
        <taxon>Mormyridae</taxon>
        <taxon>Paramormyrops</taxon>
    </lineage>
</organism>
<evidence type="ECO:0000313" key="6">
    <source>
        <dbReference type="Proteomes" id="UP000261540"/>
    </source>
</evidence>
<sequence>MDGKRPRECKSESARKRTAINLELKIKIIRKYEAGQCLSAIAREFGLANSTVNTIVKDAARIKQHVKGTACLKSTIITKRREGAISEMEKLLTLWMEDQIQKRVPLSVMTVQAKARSLFDDLKKKYPEGTQSFSASSGWFSRFKNRAGFCNVFGEAAGADLERARKFPEWLHKIILEGPYLPEQIFNADEKTLFWKKMPSRTYIAKQEKTMPGYKASKDRLTLLFSGNASGTFKLKPLLVYPFENPCALKGISKATLPVHYRSNSKAWVSVEIFEDWFVNSFVPEVEKYCKENDIPFKILLILDNAPGHPSHLDDFHPNVKVVYLPPNTTSLIQPMDQGVTAHFKAYYLRATFAQAVAVLDENPERTLIDFWKSYNIYHAIRNIEKAWAEISQTCMNEVWKKLCPQFFSDFAGCEKDELFEEVCEKIVQFGKQLQLEVNKKDVEEMIAHDEELSNEDLMELEAARVAEDERSEGVEPEVEPKIEPKWFMATEMAVAFKELNSCLARFEKMDPNTSRFLKVQRMAEDTFACYREIYEEKKKAATDFFFK</sequence>
<dbReference type="InterPro" id="IPR007889">
    <property type="entry name" value="HTH_Psq"/>
</dbReference>
<dbReference type="Proteomes" id="UP000261540">
    <property type="component" value="Unplaced"/>
</dbReference>
<reference evidence="5" key="2">
    <citation type="submission" date="2025-09" db="UniProtKB">
        <authorList>
            <consortium name="Ensembl"/>
        </authorList>
    </citation>
    <scope>IDENTIFICATION</scope>
</reference>
<evidence type="ECO:0000259" key="4">
    <source>
        <dbReference type="PROSITE" id="PS51253"/>
    </source>
</evidence>
<protein>
    <recommendedName>
        <fullName evidence="4">HTH CENPB-type domain-containing protein</fullName>
    </recommendedName>
</protein>
<comment type="subcellular location">
    <subcellularLocation>
        <location evidence="1">Nucleus</location>
    </subcellularLocation>
</comment>
<keyword evidence="6" id="KW-1185">Reference proteome</keyword>
<reference evidence="5" key="1">
    <citation type="submission" date="2025-08" db="UniProtKB">
        <authorList>
            <consortium name="Ensembl"/>
        </authorList>
    </citation>
    <scope>IDENTIFICATION</scope>
</reference>
<dbReference type="PANTHER" id="PTHR19303">
    <property type="entry name" value="TRANSPOSON"/>
    <property type="match status" value="1"/>
</dbReference>
<dbReference type="InterPro" id="IPR050863">
    <property type="entry name" value="CenT-Element_Derived"/>
</dbReference>
<evidence type="ECO:0000256" key="2">
    <source>
        <dbReference type="ARBA" id="ARBA00023125"/>
    </source>
</evidence>
<dbReference type="Gene3D" id="1.10.10.60">
    <property type="entry name" value="Homeodomain-like"/>
    <property type="match status" value="2"/>
</dbReference>
<dbReference type="PROSITE" id="PS51253">
    <property type="entry name" value="HTH_CENPB"/>
    <property type="match status" value="1"/>
</dbReference>
<feature type="domain" description="HTH CENPB-type" evidence="4">
    <location>
        <begin position="76"/>
        <end position="153"/>
    </location>
</feature>
<dbReference type="PANTHER" id="PTHR19303:SF26">
    <property type="entry name" value="TIGGER TRANSPOSABLE ELEMENT-DERIVED PROTEIN 1"/>
    <property type="match status" value="1"/>
</dbReference>